<name>A0ABY5RSI4_9HYPH</name>
<evidence type="ECO:0000313" key="1">
    <source>
        <dbReference type="EMBL" id="UVF19279.1"/>
    </source>
</evidence>
<dbReference type="InterPro" id="IPR011049">
    <property type="entry name" value="Serralysin-like_metalloprot_C"/>
</dbReference>
<dbReference type="Gene3D" id="2.150.10.10">
    <property type="entry name" value="Serralysin-like metalloprotease, C-terminal"/>
    <property type="match status" value="1"/>
</dbReference>
<keyword evidence="2" id="KW-1185">Reference proteome</keyword>
<accession>A0ABY5RSI4</accession>
<dbReference type="RefSeq" id="WP_259060305.1">
    <property type="nucleotide sequence ID" value="NZ_CP102845.1"/>
</dbReference>
<protein>
    <recommendedName>
        <fullName evidence="3">Calcium-binding protein</fullName>
    </recommendedName>
</protein>
<dbReference type="Proteomes" id="UP001017257">
    <property type="component" value="Chromosome"/>
</dbReference>
<evidence type="ECO:0008006" key="3">
    <source>
        <dbReference type="Google" id="ProtNLM"/>
    </source>
</evidence>
<evidence type="ECO:0000313" key="2">
    <source>
        <dbReference type="Proteomes" id="UP001017257"/>
    </source>
</evidence>
<proteinExistence type="predicted"/>
<dbReference type="SUPFAM" id="SSF51120">
    <property type="entry name" value="beta-Roll"/>
    <property type="match status" value="1"/>
</dbReference>
<organism evidence="1 2">
    <name type="scientific">Microvirga terrae</name>
    <dbReference type="NCBI Taxonomy" id="2740529"/>
    <lineage>
        <taxon>Bacteria</taxon>
        <taxon>Pseudomonadati</taxon>
        <taxon>Pseudomonadota</taxon>
        <taxon>Alphaproteobacteria</taxon>
        <taxon>Hyphomicrobiales</taxon>
        <taxon>Methylobacteriaceae</taxon>
        <taxon>Microvirga</taxon>
    </lineage>
</organism>
<dbReference type="EMBL" id="CP102845">
    <property type="protein sequence ID" value="UVF19279.1"/>
    <property type="molecule type" value="Genomic_DNA"/>
</dbReference>
<sequence length="94" mass="10166">MSPSNVDRIVDFNVAEDTIRLEDRIFNRAGPTGTLSAEAFQVGARAQDADDRVIYDSTTGALYYDRDGSGSSNQVKFAQLSSGLALTSDNFLLV</sequence>
<reference evidence="1" key="1">
    <citation type="submission" date="2022-08" db="EMBL/GenBank/DDBJ databases">
        <title>Microvirga terrae sp. nov., isolated from soil.</title>
        <authorList>
            <person name="Kim K.H."/>
            <person name="Seo Y.L."/>
            <person name="Kim J.M."/>
            <person name="Lee J.K."/>
            <person name="Han D.M."/>
            <person name="Jeon C.O."/>
        </authorList>
    </citation>
    <scope>NUCLEOTIDE SEQUENCE</scope>
    <source>
        <strain evidence="1">R24</strain>
    </source>
</reference>
<gene>
    <name evidence="1" type="ORF">HPT29_023070</name>
</gene>